<dbReference type="AlphaFoldDB" id="A0A5N0UYB4"/>
<dbReference type="OrthoDB" id="182039at2"/>
<gene>
    <name evidence="3" type="ORF">FPZ12_024325</name>
</gene>
<evidence type="ECO:0000256" key="1">
    <source>
        <dbReference type="SAM" id="MobiDB-lite"/>
    </source>
</evidence>
<name>A0A5N0UYB4_9PSEU</name>
<accession>A0A5N0UYB4</accession>
<keyword evidence="4" id="KW-1185">Reference proteome</keyword>
<evidence type="ECO:0000259" key="2">
    <source>
        <dbReference type="Pfam" id="PF01425"/>
    </source>
</evidence>
<comment type="caution">
    <text evidence="3">The sequence shown here is derived from an EMBL/GenBank/DDBJ whole genome shotgun (WGS) entry which is preliminary data.</text>
</comment>
<dbReference type="InterPro" id="IPR023631">
    <property type="entry name" value="Amidase_dom"/>
</dbReference>
<feature type="domain" description="Amidase" evidence="2">
    <location>
        <begin position="109"/>
        <end position="505"/>
    </location>
</feature>
<dbReference type="EMBL" id="VMNW02000039">
    <property type="protein sequence ID" value="KAA9157769.1"/>
    <property type="molecule type" value="Genomic_DNA"/>
</dbReference>
<dbReference type="PANTHER" id="PTHR11895">
    <property type="entry name" value="TRANSAMIDASE"/>
    <property type="match status" value="1"/>
</dbReference>
<sequence length="523" mass="54071">MTGTDYPDLAATAAHSVEELLPAATADLAPVLARSRRRPLPPSPASGSEPGDSVAFLASCPPPARAVEVPPRAAGTGAPHELGVADLLAAFAGATLTPAALLAALRERWADKDLVGGAILAEIDGADEAAAESGYRWRTGQARPLEGIPFAVKDIIDVAGAPVTSGSRTTGDRIAPADAAVVARLRAAGAIPVLMTATTEFACGAPHNARYGAVTNPWDRERWTGGSSTGSAAALAARLVPLALGTDTGGSIRVPSAFCNLTGIKPTYDLVPRSGVACLSWTLDHVGPMTRSAADLRLVLPRLTGRYPADGRPAALRVGVAGSWFRELCDSRVLAAFDSTVDTLRGLGAELVAIELGDLPLINDDMLVVLVSELASTQESNLDGFGLFDIGTQVRIARGFVPSAADYLRSLRRRAGAQRDAVRAMDEAGVDLVLAPGIGSTAARLSDVTVEVDGTRHPMQAIIGRNTGVFDYLGLPVVMTPAGFVGGLPAGVQIAGRPWADEQCLRLAELLQSATAHHLRGPG</sequence>
<dbReference type="Pfam" id="PF01425">
    <property type="entry name" value="Amidase"/>
    <property type="match status" value="1"/>
</dbReference>
<dbReference type="InterPro" id="IPR000120">
    <property type="entry name" value="Amidase"/>
</dbReference>
<evidence type="ECO:0000313" key="4">
    <source>
        <dbReference type="Proteomes" id="UP000319769"/>
    </source>
</evidence>
<dbReference type="SUPFAM" id="SSF75304">
    <property type="entry name" value="Amidase signature (AS) enzymes"/>
    <property type="match status" value="1"/>
</dbReference>
<dbReference type="RefSeq" id="WP_144749037.1">
    <property type="nucleotide sequence ID" value="NZ_VMNW02000039.1"/>
</dbReference>
<reference evidence="3" key="1">
    <citation type="submission" date="2019-09" db="EMBL/GenBank/DDBJ databases">
        <authorList>
            <person name="Teo W.F.A."/>
            <person name="Duangmal K."/>
        </authorList>
    </citation>
    <scope>NUCLEOTIDE SEQUENCE [LARGE SCALE GENOMIC DNA]</scope>
    <source>
        <strain evidence="3">K81G1</strain>
    </source>
</reference>
<protein>
    <submittedName>
        <fullName evidence="3">Amidase</fullName>
    </submittedName>
</protein>
<feature type="region of interest" description="Disordered" evidence="1">
    <location>
        <begin position="34"/>
        <end position="55"/>
    </location>
</feature>
<proteinExistence type="predicted"/>
<organism evidence="3 4">
    <name type="scientific">Amycolatopsis acidicola</name>
    <dbReference type="NCBI Taxonomy" id="2596893"/>
    <lineage>
        <taxon>Bacteria</taxon>
        <taxon>Bacillati</taxon>
        <taxon>Actinomycetota</taxon>
        <taxon>Actinomycetes</taxon>
        <taxon>Pseudonocardiales</taxon>
        <taxon>Pseudonocardiaceae</taxon>
        <taxon>Amycolatopsis</taxon>
    </lineage>
</organism>
<dbReference type="InterPro" id="IPR036928">
    <property type="entry name" value="AS_sf"/>
</dbReference>
<evidence type="ECO:0000313" key="3">
    <source>
        <dbReference type="EMBL" id="KAA9157769.1"/>
    </source>
</evidence>
<dbReference type="Gene3D" id="3.90.1300.10">
    <property type="entry name" value="Amidase signature (AS) domain"/>
    <property type="match status" value="1"/>
</dbReference>
<dbReference type="GO" id="GO:0003824">
    <property type="term" value="F:catalytic activity"/>
    <property type="evidence" value="ECO:0007669"/>
    <property type="project" value="InterPro"/>
</dbReference>
<dbReference type="PANTHER" id="PTHR11895:SF176">
    <property type="entry name" value="AMIDASE AMID-RELATED"/>
    <property type="match status" value="1"/>
</dbReference>
<dbReference type="Proteomes" id="UP000319769">
    <property type="component" value="Unassembled WGS sequence"/>
</dbReference>